<keyword evidence="3 7" id="KW-1133">Transmembrane helix</keyword>
<dbReference type="PANTHER" id="PTHR42718">
    <property type="entry name" value="MAJOR FACILITATOR SUPERFAMILY MULTIDRUG TRANSPORTER MFSC"/>
    <property type="match status" value="1"/>
</dbReference>
<evidence type="ECO:0000256" key="4">
    <source>
        <dbReference type="ARBA" id="ARBA00023136"/>
    </source>
</evidence>
<organism evidence="9 10">
    <name type="scientific">Fusarium oxysporum</name>
    <name type="common">Fusarium vascular wilt</name>
    <dbReference type="NCBI Taxonomy" id="5507"/>
    <lineage>
        <taxon>Eukaryota</taxon>
        <taxon>Fungi</taxon>
        <taxon>Dikarya</taxon>
        <taxon>Ascomycota</taxon>
        <taxon>Pezizomycotina</taxon>
        <taxon>Sordariomycetes</taxon>
        <taxon>Hypocreomycetidae</taxon>
        <taxon>Hypocreales</taxon>
        <taxon>Nectriaceae</taxon>
        <taxon>Fusarium</taxon>
        <taxon>Fusarium oxysporum species complex</taxon>
    </lineage>
</organism>
<gene>
    <name evidence="9" type="ORF">BFJ69_g14932</name>
</gene>
<sequence>MEGLRASSLELTPTTEHSATATVPTPASTQAPSKRRSAAIIACITCITGISNLLAGLLTVCIPVIAQDLAIPPGLELWPASAFALSCGCSLLLCATVADLAGCRRVCLVGALLQACSAVGAGLTNTSTQLIALRTLAGIAASLCLPSAVGVASNAFPSATMPRSRAVAFSAMGGGQAVGFGLGLALGGVFSDTVGWRWGFHTTAVLNLLVLALATWSLPVHLDGPLDRAILAHLRQRLDWIGVMIISTSLACLSYVLAVVSGPGASGRLRGPLNLSLLCVGLVLLPTFIVWVHFQTSRQKPALIPNSLWANVPFSSVCAAVFLIWGALNASEQLAALYLQEIRGFSTLTASLYFLPAPLCGLIMNIVVALILPKLRPSIAVPAACFVSGLAPLLLAVLCRVDGPGYWHGIFQAIAINPLGADLMYTIAMLVVTDAFPVEMQALSGGVFNMLAQIGKSVGISTTALIAKRITDQTDGVDTDTSLLRGYAAGWWYNSALGFASVLVTLWGLRRVGKLGVKKD</sequence>
<evidence type="ECO:0000313" key="9">
    <source>
        <dbReference type="EMBL" id="RKK66961.1"/>
    </source>
</evidence>
<feature type="transmembrane region" description="Helical" evidence="7">
    <location>
        <begin position="491"/>
        <end position="509"/>
    </location>
</feature>
<feature type="transmembrane region" description="Helical" evidence="7">
    <location>
        <begin position="105"/>
        <end position="124"/>
    </location>
</feature>
<dbReference type="SUPFAM" id="SSF103473">
    <property type="entry name" value="MFS general substrate transporter"/>
    <property type="match status" value="1"/>
</dbReference>
<evidence type="ECO:0000256" key="2">
    <source>
        <dbReference type="ARBA" id="ARBA00022692"/>
    </source>
</evidence>
<dbReference type="InterPro" id="IPR011701">
    <property type="entry name" value="MFS"/>
</dbReference>
<dbReference type="VEuPathDB" id="FungiDB:FOMG_18011"/>
<evidence type="ECO:0000256" key="3">
    <source>
        <dbReference type="ARBA" id="ARBA00022989"/>
    </source>
</evidence>
<feature type="transmembrane region" description="Helical" evidence="7">
    <location>
        <begin position="379"/>
        <end position="398"/>
    </location>
</feature>
<dbReference type="GO" id="GO:0016020">
    <property type="term" value="C:membrane"/>
    <property type="evidence" value="ECO:0007669"/>
    <property type="project" value="UniProtKB-SubCell"/>
</dbReference>
<feature type="transmembrane region" description="Helical" evidence="7">
    <location>
        <begin position="240"/>
        <end position="261"/>
    </location>
</feature>
<comment type="caution">
    <text evidence="9">The sequence shown here is derived from an EMBL/GenBank/DDBJ whole genome shotgun (WGS) entry which is preliminary data.</text>
</comment>
<evidence type="ECO:0000313" key="10">
    <source>
        <dbReference type="Proteomes" id="UP000285084"/>
    </source>
</evidence>
<name>A0A420MG12_FUSOX</name>
<accession>A0A420MG12</accession>
<dbReference type="VEuPathDB" id="FungiDB:FOIG_13293"/>
<dbReference type="VEuPathDB" id="FungiDB:FOZG_17326"/>
<evidence type="ECO:0000256" key="1">
    <source>
        <dbReference type="ARBA" id="ARBA00004141"/>
    </source>
</evidence>
<feature type="domain" description="Major facilitator superfamily (MFS) profile" evidence="8">
    <location>
        <begin position="37"/>
        <end position="513"/>
    </location>
</feature>
<dbReference type="VEuPathDB" id="FungiDB:FOC1_g10007394"/>
<feature type="region of interest" description="Disordered" evidence="6">
    <location>
        <begin position="1"/>
        <end position="31"/>
    </location>
</feature>
<evidence type="ECO:0000259" key="8">
    <source>
        <dbReference type="PROSITE" id="PS50850"/>
    </source>
</evidence>
<dbReference type="PROSITE" id="PS50850">
    <property type="entry name" value="MFS"/>
    <property type="match status" value="1"/>
</dbReference>
<dbReference type="VEuPathDB" id="FungiDB:FOC4_g10000883"/>
<feature type="transmembrane region" description="Helical" evidence="7">
    <location>
        <begin position="306"/>
        <end position="328"/>
    </location>
</feature>
<keyword evidence="5" id="KW-0325">Glycoprotein</keyword>
<protein>
    <recommendedName>
        <fullName evidence="8">Major facilitator superfamily (MFS) profile domain-containing protein</fullName>
    </recommendedName>
</protein>
<dbReference type="Gene3D" id="1.20.1250.20">
    <property type="entry name" value="MFS general substrate transporter like domains"/>
    <property type="match status" value="2"/>
</dbReference>
<reference evidence="9 10" key="1">
    <citation type="journal article" date="2018" name="Sci. Rep.">
        <title>Characterisation of pathogen-specific regions and novel effector candidates in Fusarium oxysporum f. sp. cepae.</title>
        <authorList>
            <person name="Armitage A.D."/>
            <person name="Taylor A."/>
            <person name="Sobczyk M.K."/>
            <person name="Baxter L."/>
            <person name="Greenfield B.P."/>
            <person name="Bates H.J."/>
            <person name="Wilson F."/>
            <person name="Jackson A.C."/>
            <person name="Ott S."/>
            <person name="Harrison R.J."/>
            <person name="Clarkson J.P."/>
        </authorList>
    </citation>
    <scope>NUCLEOTIDE SEQUENCE [LARGE SCALE GENOMIC DNA]</scope>
    <source>
        <strain evidence="9 10">Fo_A13</strain>
    </source>
</reference>
<feature type="transmembrane region" description="Helical" evidence="7">
    <location>
        <begin position="348"/>
        <end position="372"/>
    </location>
</feature>
<evidence type="ECO:0000256" key="6">
    <source>
        <dbReference type="SAM" id="MobiDB-lite"/>
    </source>
</evidence>
<dbReference type="Pfam" id="PF07690">
    <property type="entry name" value="MFS_1"/>
    <property type="match status" value="1"/>
</dbReference>
<keyword evidence="4 7" id="KW-0472">Membrane</keyword>
<keyword evidence="2 7" id="KW-0812">Transmembrane</keyword>
<dbReference type="InterPro" id="IPR036259">
    <property type="entry name" value="MFS_trans_sf"/>
</dbReference>
<feature type="transmembrane region" description="Helical" evidence="7">
    <location>
        <begin position="273"/>
        <end position="294"/>
    </location>
</feature>
<feature type="transmembrane region" description="Helical" evidence="7">
    <location>
        <begin position="130"/>
        <end position="154"/>
    </location>
</feature>
<dbReference type="AlphaFoldDB" id="A0A420MG12"/>
<proteinExistence type="predicted"/>
<comment type="subcellular location">
    <subcellularLocation>
        <location evidence="1">Membrane</location>
        <topology evidence="1">Multi-pass membrane protein</topology>
    </subcellularLocation>
</comment>
<feature type="transmembrane region" description="Helical" evidence="7">
    <location>
        <begin position="166"/>
        <end position="186"/>
    </location>
</feature>
<feature type="transmembrane region" description="Helical" evidence="7">
    <location>
        <begin position="198"/>
        <end position="219"/>
    </location>
</feature>
<feature type="transmembrane region" description="Helical" evidence="7">
    <location>
        <begin position="77"/>
        <end position="98"/>
    </location>
</feature>
<dbReference type="Proteomes" id="UP000285084">
    <property type="component" value="Unassembled WGS sequence"/>
</dbReference>
<dbReference type="VEuPathDB" id="FungiDB:HZS61_014695"/>
<dbReference type="GO" id="GO:0022857">
    <property type="term" value="F:transmembrane transporter activity"/>
    <property type="evidence" value="ECO:0007669"/>
    <property type="project" value="InterPro"/>
</dbReference>
<dbReference type="PANTHER" id="PTHR42718:SF27">
    <property type="entry name" value="TRANSPORTER, PUTATIVE-RELATED"/>
    <property type="match status" value="1"/>
</dbReference>
<feature type="compositionally biased region" description="Low complexity" evidence="6">
    <location>
        <begin position="18"/>
        <end position="31"/>
    </location>
</feature>
<dbReference type="EMBL" id="MRCX01000252">
    <property type="protein sequence ID" value="RKK66961.1"/>
    <property type="molecule type" value="Genomic_DNA"/>
</dbReference>
<dbReference type="InterPro" id="IPR020846">
    <property type="entry name" value="MFS_dom"/>
</dbReference>
<evidence type="ECO:0000256" key="5">
    <source>
        <dbReference type="ARBA" id="ARBA00023180"/>
    </source>
</evidence>
<feature type="transmembrane region" description="Helical" evidence="7">
    <location>
        <begin position="38"/>
        <end position="65"/>
    </location>
</feature>
<dbReference type="VEuPathDB" id="FungiDB:FOXG_16126"/>
<evidence type="ECO:0000256" key="7">
    <source>
        <dbReference type="SAM" id="Phobius"/>
    </source>
</evidence>